<dbReference type="NCBIfam" id="NF033539">
    <property type="entry name" value="transpos_IS1380"/>
    <property type="match status" value="1"/>
</dbReference>
<protein>
    <submittedName>
        <fullName evidence="2">IS1380 family transposase</fullName>
    </submittedName>
</protein>
<proteinExistence type="predicted"/>
<accession>A0A2G3E3B4</accession>
<dbReference type="InterPro" id="IPR025668">
    <property type="entry name" value="Tnp_DDE_dom"/>
</dbReference>
<keyword evidence="3" id="KW-1185">Reference proteome</keyword>
<dbReference type="Pfam" id="PF13701">
    <property type="entry name" value="DDE_Tnp_1_4"/>
    <property type="match status" value="1"/>
</dbReference>
<organism evidence="2 3">
    <name type="scientific">Agathobacter ruminis</name>
    <dbReference type="NCBI Taxonomy" id="1712665"/>
    <lineage>
        <taxon>Bacteria</taxon>
        <taxon>Bacillati</taxon>
        <taxon>Bacillota</taxon>
        <taxon>Clostridia</taxon>
        <taxon>Lachnospirales</taxon>
        <taxon>Lachnospiraceae</taxon>
        <taxon>Agathobacter</taxon>
    </lineage>
</organism>
<dbReference type="AlphaFoldDB" id="A0A2G3E3B4"/>
<evidence type="ECO:0000259" key="1">
    <source>
        <dbReference type="Pfam" id="PF13701"/>
    </source>
</evidence>
<dbReference type="EMBL" id="PDYG01000035">
    <property type="protein sequence ID" value="PHU37650.1"/>
    <property type="molecule type" value="Genomic_DNA"/>
</dbReference>
<comment type="caution">
    <text evidence="2">The sequence shown here is derived from an EMBL/GenBank/DDBJ whole genome shotgun (WGS) entry which is preliminary data.</text>
</comment>
<feature type="domain" description="Transposase DDE" evidence="1">
    <location>
        <begin position="11"/>
        <end position="438"/>
    </location>
</feature>
<evidence type="ECO:0000313" key="2">
    <source>
        <dbReference type="EMBL" id="PHU37650.1"/>
    </source>
</evidence>
<dbReference type="InterPro" id="IPR012337">
    <property type="entry name" value="RNaseH-like_sf"/>
</dbReference>
<reference evidence="2 3" key="1">
    <citation type="submission" date="2017-10" db="EMBL/GenBank/DDBJ databases">
        <title>Resolving the taxonomy of Roseburia spp., Eubacterium rectale and Agathobacter spp. through phylogenomic analysis.</title>
        <authorList>
            <person name="Sheridan P.O."/>
            <person name="Walker A.W."/>
            <person name="Duncan S.H."/>
            <person name="Scott K.P."/>
            <person name="Toole P.W.O."/>
            <person name="Luis P."/>
            <person name="Flint H.J."/>
        </authorList>
    </citation>
    <scope>NUCLEOTIDE SEQUENCE [LARGE SCALE GENOMIC DNA]</scope>
    <source>
        <strain evidence="2 3">JK623</strain>
    </source>
</reference>
<dbReference type="Proteomes" id="UP000224563">
    <property type="component" value="Unassembled WGS sequence"/>
</dbReference>
<dbReference type="RefSeq" id="WP_099386111.1">
    <property type="nucleotide sequence ID" value="NZ_JANSWH010000091.1"/>
</dbReference>
<name>A0A2G3E3B4_9FIRM</name>
<dbReference type="InterPro" id="IPR047960">
    <property type="entry name" value="Transpos_IS1380"/>
</dbReference>
<evidence type="ECO:0000313" key="3">
    <source>
        <dbReference type="Proteomes" id="UP000224563"/>
    </source>
</evidence>
<dbReference type="SUPFAM" id="SSF53098">
    <property type="entry name" value="Ribonuclease H-like"/>
    <property type="match status" value="1"/>
</dbReference>
<sequence length="442" mass="50962">MAILDTIGLESNKLFKINFNGGDLSSDGGLLLIREFAAKIGFIRLINKFFKTNDYTDCRIHKDPVNLMQVIYQITSAYFQDDCADELTNDPVMTAILEKDRLASQPTLSRFWNRMDNDTLTQFDQINTAMRKIIYSIEQPEFMLFDLDSTLLDTYGSQEGEGFNVHYQAHGYHPLLCFDGLTGDLLKAELREGAKYCSRDADQFMIPLLQEYRIKYPSLPLYFRGDSGFASPDIYEACEENDCKYAIRLKLNPALIKNAALADDALYHATIENQIDYAAEYGEFMYQAGSWSHPRRVVFKVEKPYGQMVHMFTFVVTTMEDLEPYQVLQFYCGRGKMENFIKEGKYGFDFASVSSHSMVVNANRLQVHTLAYNLFNWFRRLSLPANMKKQRIDTIRLKLLKVAAKVVHSARYTVFKLCSSCPYKKEFYETLSNIQGLQPQLE</sequence>
<gene>
    <name evidence="2" type="ORF">CSX02_06790</name>
</gene>
<reference evidence="2 3" key="2">
    <citation type="submission" date="2017-10" db="EMBL/GenBank/DDBJ databases">
        <authorList>
            <person name="Banno H."/>
            <person name="Chua N.-H."/>
        </authorList>
    </citation>
    <scope>NUCLEOTIDE SEQUENCE [LARGE SCALE GENOMIC DNA]</scope>
    <source>
        <strain evidence="2 3">JK623</strain>
    </source>
</reference>